<dbReference type="RefSeq" id="WP_081197224.1">
    <property type="nucleotide sequence ID" value="NZ_FOCZ01000010.1"/>
</dbReference>
<dbReference type="PANTHER" id="PTHR36974:SF1">
    <property type="entry name" value="DOXX FAMILY MEMBRANE PROTEIN"/>
    <property type="match status" value="1"/>
</dbReference>
<evidence type="ECO:0000256" key="1">
    <source>
        <dbReference type="ARBA" id="ARBA00004141"/>
    </source>
</evidence>
<dbReference type="Pfam" id="PF07291">
    <property type="entry name" value="MauE"/>
    <property type="match status" value="1"/>
</dbReference>
<dbReference type="GO" id="GO:0030416">
    <property type="term" value="P:methylamine metabolic process"/>
    <property type="evidence" value="ECO:0007669"/>
    <property type="project" value="InterPro"/>
</dbReference>
<reference evidence="8" key="1">
    <citation type="submission" date="2016-04" db="EMBL/GenBank/DDBJ databases">
        <authorList>
            <person name="Chen L."/>
            <person name="Zhuang W."/>
            <person name="Wang G."/>
        </authorList>
    </citation>
    <scope>NUCLEOTIDE SEQUENCE [LARGE SCALE GENOMIC DNA]</scope>
    <source>
        <strain evidence="8">17621</strain>
    </source>
</reference>
<keyword evidence="2 5" id="KW-0812">Transmembrane</keyword>
<evidence type="ECO:0000259" key="6">
    <source>
        <dbReference type="Pfam" id="PF07291"/>
    </source>
</evidence>
<keyword evidence="8" id="KW-1185">Reference proteome</keyword>
<dbReference type="GO" id="GO:0016020">
    <property type="term" value="C:membrane"/>
    <property type="evidence" value="ECO:0007669"/>
    <property type="project" value="UniProtKB-SubCell"/>
</dbReference>
<keyword evidence="4 5" id="KW-0472">Membrane</keyword>
<feature type="transmembrane region" description="Helical" evidence="5">
    <location>
        <begin position="118"/>
        <end position="137"/>
    </location>
</feature>
<name>A0A1V9FD47_9BACT</name>
<feature type="domain" description="Methylamine utilisation protein MauE" evidence="6">
    <location>
        <begin position="34"/>
        <end position="113"/>
    </location>
</feature>
<dbReference type="AlphaFoldDB" id="A0A1V9FD47"/>
<evidence type="ECO:0000313" key="7">
    <source>
        <dbReference type="EMBL" id="OQP56106.1"/>
    </source>
</evidence>
<feature type="transmembrane region" description="Helical" evidence="5">
    <location>
        <begin position="71"/>
        <end position="88"/>
    </location>
</feature>
<protein>
    <recommendedName>
        <fullName evidence="6">Methylamine utilisation protein MauE domain-containing protein</fullName>
    </recommendedName>
</protein>
<organism evidence="7 8">
    <name type="scientific">Niastella yeongjuensis</name>
    <dbReference type="NCBI Taxonomy" id="354355"/>
    <lineage>
        <taxon>Bacteria</taxon>
        <taxon>Pseudomonadati</taxon>
        <taxon>Bacteroidota</taxon>
        <taxon>Chitinophagia</taxon>
        <taxon>Chitinophagales</taxon>
        <taxon>Chitinophagaceae</taxon>
        <taxon>Niastella</taxon>
    </lineage>
</organism>
<dbReference type="STRING" id="354355.SAMN05660816_04922"/>
<comment type="subcellular location">
    <subcellularLocation>
        <location evidence="1">Membrane</location>
        <topology evidence="1">Multi-pass membrane protein</topology>
    </subcellularLocation>
</comment>
<dbReference type="InterPro" id="IPR009908">
    <property type="entry name" value="Methylamine_util_MauE"/>
</dbReference>
<evidence type="ECO:0000256" key="3">
    <source>
        <dbReference type="ARBA" id="ARBA00022989"/>
    </source>
</evidence>
<dbReference type="EMBL" id="LVXG01000002">
    <property type="protein sequence ID" value="OQP56106.1"/>
    <property type="molecule type" value="Genomic_DNA"/>
</dbReference>
<proteinExistence type="predicted"/>
<feature type="transmembrane region" description="Helical" evidence="5">
    <location>
        <begin position="33"/>
        <end position="50"/>
    </location>
</feature>
<evidence type="ECO:0000256" key="2">
    <source>
        <dbReference type="ARBA" id="ARBA00022692"/>
    </source>
</evidence>
<evidence type="ECO:0000256" key="5">
    <source>
        <dbReference type="SAM" id="Phobius"/>
    </source>
</evidence>
<evidence type="ECO:0000256" key="4">
    <source>
        <dbReference type="ARBA" id="ARBA00023136"/>
    </source>
</evidence>
<keyword evidence="3 5" id="KW-1133">Transmembrane helix</keyword>
<feature type="transmembrane region" description="Helical" evidence="5">
    <location>
        <begin position="94"/>
        <end position="111"/>
    </location>
</feature>
<evidence type="ECO:0000313" key="8">
    <source>
        <dbReference type="Proteomes" id="UP000192610"/>
    </source>
</evidence>
<accession>A0A1V9FD47</accession>
<comment type="caution">
    <text evidence="7">The sequence shown here is derived from an EMBL/GenBank/DDBJ whole genome shotgun (WGS) entry which is preliminary data.</text>
</comment>
<dbReference type="OrthoDB" id="327939at2"/>
<sequence>MAFLIGLISFFGIGFLISLLSGGSWLPALNDKGAFALTIMFVLVGTSHFAKREKLEAMIPPRWPYRRAMNYVSGAAEIILGILVLFAATRTWAAYGLLLLLIAVFPANIYVARAKPNWYNVSRLFFQPVYMLWIWYFCLR</sequence>
<gene>
    <name evidence="7" type="ORF">A4H97_20765</name>
</gene>
<feature type="transmembrane region" description="Helical" evidence="5">
    <location>
        <begin position="7"/>
        <end position="27"/>
    </location>
</feature>
<dbReference type="PANTHER" id="PTHR36974">
    <property type="entry name" value="MEMBRANE PROTEIN-RELATED"/>
    <property type="match status" value="1"/>
</dbReference>
<dbReference type="Proteomes" id="UP000192610">
    <property type="component" value="Unassembled WGS sequence"/>
</dbReference>